<dbReference type="Proteomes" id="UP000281553">
    <property type="component" value="Unassembled WGS sequence"/>
</dbReference>
<keyword evidence="1" id="KW-1133">Transmembrane helix</keyword>
<dbReference type="OrthoDB" id="6276315at2759"/>
<gene>
    <name evidence="2" type="ORF">DILT_LOCUS7224</name>
</gene>
<evidence type="ECO:0000313" key="3">
    <source>
        <dbReference type="Proteomes" id="UP000281553"/>
    </source>
</evidence>
<protein>
    <submittedName>
        <fullName evidence="2">Uncharacterized protein</fullName>
    </submittedName>
</protein>
<feature type="non-terminal residue" evidence="2">
    <location>
        <position position="1"/>
    </location>
</feature>
<sequence length="320" mass="37241">PPLIAVICWCVIDIAVLLFALIGWVRHYDKYGAEKYKFFNNIYYDKNPSHKLTDSMETLLKNMHSVYLEKWTHFVRKKAAMLTETEEEEMKQQAIEEAASSLADFMSELDLTKSDVFMGLLLLRWQSQQWIGKNSTLKAQYVLENTDPITTDLAAKPIDPKSMPPRERLSRDWLHINRIRRYMHLALASYGWEHLVGFNPYNLKARRTMRRYLTPGNEPAQAKQRNMEEGIPMPGAKLWKGENAYLAAFLEMSSLKSEDILIFEIADTVSLKKKTNYLNGHSHIIKHETFADRSEELESVSRQSSRYAAKPTCQHYNMRV</sequence>
<feature type="transmembrane region" description="Helical" evidence="1">
    <location>
        <begin position="6"/>
        <end position="25"/>
    </location>
</feature>
<keyword evidence="1" id="KW-0472">Membrane</keyword>
<keyword evidence="3" id="KW-1185">Reference proteome</keyword>
<proteinExistence type="predicted"/>
<reference evidence="2 3" key="1">
    <citation type="submission" date="2018-11" db="EMBL/GenBank/DDBJ databases">
        <authorList>
            <consortium name="Pathogen Informatics"/>
        </authorList>
    </citation>
    <scope>NUCLEOTIDE SEQUENCE [LARGE SCALE GENOMIC DNA]</scope>
</reference>
<keyword evidence="1" id="KW-0812">Transmembrane</keyword>
<organism evidence="2 3">
    <name type="scientific">Dibothriocephalus latus</name>
    <name type="common">Fish tapeworm</name>
    <name type="synonym">Diphyllobothrium latum</name>
    <dbReference type="NCBI Taxonomy" id="60516"/>
    <lineage>
        <taxon>Eukaryota</taxon>
        <taxon>Metazoa</taxon>
        <taxon>Spiralia</taxon>
        <taxon>Lophotrochozoa</taxon>
        <taxon>Platyhelminthes</taxon>
        <taxon>Cestoda</taxon>
        <taxon>Eucestoda</taxon>
        <taxon>Diphyllobothriidea</taxon>
        <taxon>Diphyllobothriidae</taxon>
        <taxon>Dibothriocephalus</taxon>
    </lineage>
</organism>
<evidence type="ECO:0000256" key="1">
    <source>
        <dbReference type="SAM" id="Phobius"/>
    </source>
</evidence>
<accession>A0A3P7LKN4</accession>
<dbReference type="AlphaFoldDB" id="A0A3P7LKN4"/>
<evidence type="ECO:0000313" key="2">
    <source>
        <dbReference type="EMBL" id="VDN11393.1"/>
    </source>
</evidence>
<dbReference type="EMBL" id="UYRU01051336">
    <property type="protein sequence ID" value="VDN11393.1"/>
    <property type="molecule type" value="Genomic_DNA"/>
</dbReference>
<name>A0A3P7LKN4_DIBLA</name>